<dbReference type="PANTHER" id="PTHR35908:SF1">
    <property type="entry name" value="CONSERVED PROTEIN"/>
    <property type="match status" value="1"/>
</dbReference>
<dbReference type="InterPro" id="IPR029068">
    <property type="entry name" value="Glyas_Bleomycin-R_OHBP_Dase"/>
</dbReference>
<evidence type="ECO:0000313" key="3">
    <source>
        <dbReference type="Proteomes" id="UP000268329"/>
    </source>
</evidence>
<proteinExistence type="predicted"/>
<accession>A0A3G2JFB0</accession>
<dbReference type="Gene3D" id="3.10.180.10">
    <property type="entry name" value="2,3-Dihydroxybiphenyl 1,2-Dioxygenase, domain 1"/>
    <property type="match status" value="1"/>
</dbReference>
<protein>
    <submittedName>
        <fullName evidence="2">VOC family protein</fullName>
    </submittedName>
</protein>
<organism evidence="2 3">
    <name type="scientific">Streptomyces dangxiongensis</name>
    <dbReference type="NCBI Taxonomy" id="1442032"/>
    <lineage>
        <taxon>Bacteria</taxon>
        <taxon>Bacillati</taxon>
        <taxon>Actinomycetota</taxon>
        <taxon>Actinomycetes</taxon>
        <taxon>Kitasatosporales</taxon>
        <taxon>Streptomycetaceae</taxon>
        <taxon>Streptomyces</taxon>
    </lineage>
</organism>
<keyword evidence="3" id="KW-1185">Reference proteome</keyword>
<dbReference type="Proteomes" id="UP000268329">
    <property type="component" value="Chromosome"/>
</dbReference>
<dbReference type="RefSeq" id="WP_121787505.1">
    <property type="nucleotide sequence ID" value="NZ_CP033073.1"/>
</dbReference>
<dbReference type="SUPFAM" id="SSF54593">
    <property type="entry name" value="Glyoxalase/Bleomycin resistance protein/Dihydroxybiphenyl dioxygenase"/>
    <property type="match status" value="1"/>
</dbReference>
<dbReference type="AlphaFoldDB" id="A0A3G2JFB0"/>
<gene>
    <name evidence="2" type="ORF">D9753_15220</name>
</gene>
<dbReference type="EMBL" id="CP033073">
    <property type="protein sequence ID" value="AYN40045.1"/>
    <property type="molecule type" value="Genomic_DNA"/>
</dbReference>
<dbReference type="InterPro" id="IPR037523">
    <property type="entry name" value="VOC_core"/>
</dbReference>
<dbReference type="CDD" id="cd06587">
    <property type="entry name" value="VOC"/>
    <property type="match status" value="1"/>
</dbReference>
<dbReference type="OrthoDB" id="1645442at2"/>
<dbReference type="PANTHER" id="PTHR35908">
    <property type="entry name" value="HYPOTHETICAL FUSION PROTEIN"/>
    <property type="match status" value="1"/>
</dbReference>
<evidence type="ECO:0000313" key="2">
    <source>
        <dbReference type="EMBL" id="AYN40045.1"/>
    </source>
</evidence>
<evidence type="ECO:0000259" key="1">
    <source>
        <dbReference type="PROSITE" id="PS51819"/>
    </source>
</evidence>
<reference evidence="2 3" key="1">
    <citation type="submission" date="2018-10" db="EMBL/GenBank/DDBJ databases">
        <title>The genome of Streptomyces dangxiongensis Z022.</title>
        <authorList>
            <person name="Zhang B."/>
        </authorList>
    </citation>
    <scope>NUCLEOTIDE SEQUENCE [LARGE SCALE GENOMIC DNA]</scope>
    <source>
        <strain evidence="2 3">Z022</strain>
    </source>
</reference>
<dbReference type="KEGG" id="sdd:D9753_15220"/>
<name>A0A3G2JFB0_9ACTN</name>
<dbReference type="Pfam" id="PF18029">
    <property type="entry name" value="Glyoxalase_6"/>
    <property type="match status" value="1"/>
</dbReference>
<dbReference type="InterPro" id="IPR041581">
    <property type="entry name" value="Glyoxalase_6"/>
</dbReference>
<sequence>MTTDTASAPAFRYAAVTLDCADPAELSRFYAEMFGLPVAYSSDDFVFLGGKDGGPGLGFSRVPDHRRPTWPDPAEQKQAHIEVGVDDLEAAEAHLLTLGATKPETQPQPDRWRVLLDPAGHPFCITTLV</sequence>
<dbReference type="PROSITE" id="PS51819">
    <property type="entry name" value="VOC"/>
    <property type="match status" value="1"/>
</dbReference>
<feature type="domain" description="VOC" evidence="1">
    <location>
        <begin position="12"/>
        <end position="128"/>
    </location>
</feature>